<evidence type="ECO:0000256" key="2">
    <source>
        <dbReference type="ARBA" id="ARBA00022448"/>
    </source>
</evidence>
<proteinExistence type="inferred from homology"/>
<evidence type="ECO:0000256" key="5">
    <source>
        <dbReference type="ARBA" id="ARBA00022989"/>
    </source>
</evidence>
<dbReference type="OMA" id="RKDLMGH"/>
<keyword evidence="9 11" id="KW-0868">Chloride</keyword>
<feature type="transmembrane region" description="Helical" evidence="11">
    <location>
        <begin position="605"/>
        <end position="626"/>
    </location>
</feature>
<evidence type="ECO:0000256" key="11">
    <source>
        <dbReference type="RuleBase" id="RU361221"/>
    </source>
</evidence>
<evidence type="ECO:0000256" key="9">
    <source>
        <dbReference type="ARBA" id="ARBA00023214"/>
    </source>
</evidence>
<accession>R7T9J3</accession>
<dbReference type="GO" id="GO:0016020">
    <property type="term" value="C:membrane"/>
    <property type="evidence" value="ECO:0007669"/>
    <property type="project" value="UniProtKB-SubCell"/>
</dbReference>
<keyword evidence="3 11" id="KW-0812">Transmembrane</keyword>
<dbReference type="InterPro" id="IPR046342">
    <property type="entry name" value="CBS_dom_sf"/>
</dbReference>
<reference evidence="14" key="3">
    <citation type="submission" date="2015-06" db="UniProtKB">
        <authorList>
            <consortium name="EnsemblMetazoa"/>
        </authorList>
    </citation>
    <scope>IDENTIFICATION</scope>
</reference>
<feature type="transmembrane region" description="Helical" evidence="11">
    <location>
        <begin position="459"/>
        <end position="485"/>
    </location>
</feature>
<dbReference type="HOGENOM" id="CLU_003181_4_1_1"/>
<keyword evidence="7 10" id="KW-0129">CBS domain</keyword>
<keyword evidence="6 11" id="KW-0406">Ion transport</keyword>
<feature type="transmembrane region" description="Helical" evidence="11">
    <location>
        <begin position="300"/>
        <end position="319"/>
    </location>
</feature>
<protein>
    <recommendedName>
        <fullName evidence="11">Chloride channel protein</fullName>
    </recommendedName>
</protein>
<dbReference type="PROSITE" id="PS51371">
    <property type="entry name" value="CBS"/>
    <property type="match status" value="2"/>
</dbReference>
<evidence type="ECO:0000313" key="13">
    <source>
        <dbReference type="EMBL" id="ELT90364.1"/>
    </source>
</evidence>
<dbReference type="EnsemblMetazoa" id="CapteT205673">
    <property type="protein sequence ID" value="CapteP205673"/>
    <property type="gene ID" value="CapteG205673"/>
</dbReference>
<reference evidence="13 15" key="2">
    <citation type="journal article" date="2013" name="Nature">
        <title>Insights into bilaterian evolution from three spiralian genomes.</title>
        <authorList>
            <person name="Simakov O."/>
            <person name="Marletaz F."/>
            <person name="Cho S.J."/>
            <person name="Edsinger-Gonzales E."/>
            <person name="Havlak P."/>
            <person name="Hellsten U."/>
            <person name="Kuo D.H."/>
            <person name="Larsson T."/>
            <person name="Lv J."/>
            <person name="Arendt D."/>
            <person name="Savage R."/>
            <person name="Osoegawa K."/>
            <person name="de Jong P."/>
            <person name="Grimwood J."/>
            <person name="Chapman J.A."/>
            <person name="Shapiro H."/>
            <person name="Aerts A."/>
            <person name="Otillar R.P."/>
            <person name="Terry A.Y."/>
            <person name="Boore J.L."/>
            <person name="Grigoriev I.V."/>
            <person name="Lindberg D.R."/>
            <person name="Seaver E.C."/>
            <person name="Weisblat D.A."/>
            <person name="Putnam N.H."/>
            <person name="Rokhsar D.S."/>
        </authorList>
    </citation>
    <scope>NUCLEOTIDE SEQUENCE</scope>
    <source>
        <strain evidence="13 15">I ESC-2004</strain>
    </source>
</reference>
<feature type="transmembrane region" description="Helical" evidence="11">
    <location>
        <begin position="676"/>
        <end position="696"/>
    </location>
</feature>
<evidence type="ECO:0000256" key="4">
    <source>
        <dbReference type="ARBA" id="ARBA00022737"/>
    </source>
</evidence>
<keyword evidence="8 11" id="KW-0472">Membrane</keyword>
<gene>
    <name evidence="13" type="ORF">CAPTEDRAFT_205673</name>
</gene>
<dbReference type="SUPFAM" id="SSF54631">
    <property type="entry name" value="CBS-domain pair"/>
    <property type="match status" value="1"/>
</dbReference>
<sequence length="1002" mass="110135">MDSITGRKRRGSLATLAGSYQAVPTEEDMFTNGNAVHAGRRPSMWNGTQADEPTSPQFSICRVPPIPSNSKVASLDTINETENGDANVTMSDQPEMPQQEMLQPIGTLPATAVSKSAEVMLDIDEDDEAVGGLHREPPINISRARRMSVRPISFVSKSTDKSIFARSLASLATKAATQNFSEQEREALSKFSSLNYAPTHSLRYMTWLKNYATGGYLQLERWFLCLLIGVSTGLLASLLKQCTGALGRVKWQSTTEYISENQLVQAWGWNIGLSLVYVFISSFLVVFIHPVAAGGGTPEIIAYLNGVMVHGALGLKNLVVKFCSLVFSVSSGLAVGTQGPLISYGAIIGAGVGQFQSKTLGFKPNIFTRFRTPEDRREFTTAGVAAGVAAGFNAPVGGLLFAMEDLSSFWGKRLSWQTFFTAIVATATAQLFNTALIGFEYQSRFGLFSLSVVEPIHMHFVSFVPAVILGVIGGLLGAFFTRMNTFLNRQRKLGLSLIKNDYTKKMVRILECLALSFLMASYSTYLPGGFSCKELNPINSTSRLLTECTLGKNHTGQPVKEYNCMYWRDENATQNNLYNDVATIVQGGGSAYLDHLWSTGTHERYTWYGCLAIFVIWFIVATYTPGTAVAGGIFLPVVIGGALYGRALGIGMVSVWQQVTGSSGLPIDTEWDWMDPGIVAVMGSASLLGGVTRLALATTVIMVEMSGDIDLAIPVMITIFVAKMVADTISKPLFMYQLDAKLLPFLAQEPTVVVQNAIVNLELYKACDVMASPVWTIHSQETVQTLAKLLIETDHEGFPVVKQDPVTKSELYYGLITRTELYVILCSKSVYDETKPGNCISPKIDYDELSVDYIPDPSAALEIVKSYNRFPVYQFIHVDLEPFINMSSPKIDEDYSLHRTYQLFRTLGLRHLTVTDIRNRVVGMITRKDLMPYKMQEKLAIVSTVEASNNNNADEKDKERRESDGEIIMHPAITLDVKHDLTSDEESEGGIEIVVADNNTPL</sequence>
<dbReference type="Proteomes" id="UP000014760">
    <property type="component" value="Unassembled WGS sequence"/>
</dbReference>
<dbReference type="Pfam" id="PF00571">
    <property type="entry name" value="CBS"/>
    <property type="match status" value="2"/>
</dbReference>
<dbReference type="SUPFAM" id="SSF81340">
    <property type="entry name" value="Clc chloride channel"/>
    <property type="match status" value="1"/>
</dbReference>
<dbReference type="InterPro" id="IPR014743">
    <property type="entry name" value="Cl-channel_core"/>
</dbReference>
<comment type="subcellular location">
    <subcellularLocation>
        <location evidence="1 11">Membrane</location>
        <topology evidence="1 11">Multi-pass membrane protein</topology>
    </subcellularLocation>
</comment>
<keyword evidence="15" id="KW-1185">Reference proteome</keyword>
<evidence type="ECO:0000256" key="10">
    <source>
        <dbReference type="PROSITE-ProRule" id="PRU00703"/>
    </source>
</evidence>
<dbReference type="PRINTS" id="PR00762">
    <property type="entry name" value="CLCHANNEL"/>
</dbReference>
<evidence type="ECO:0000256" key="3">
    <source>
        <dbReference type="ARBA" id="ARBA00022692"/>
    </source>
</evidence>
<dbReference type="EMBL" id="KB310954">
    <property type="protein sequence ID" value="ELT90364.1"/>
    <property type="molecule type" value="Genomic_DNA"/>
</dbReference>
<dbReference type="InterPro" id="IPR051280">
    <property type="entry name" value="Cl-channel/antiporter"/>
</dbReference>
<dbReference type="STRING" id="283909.R7T9J3"/>
<dbReference type="PANTHER" id="PTHR11689:SF89">
    <property type="entry name" value="CHLORIDE CHANNEL PROTEIN"/>
    <property type="match status" value="1"/>
</dbReference>
<dbReference type="InterPro" id="IPR001807">
    <property type="entry name" value="ClC"/>
</dbReference>
<feature type="domain" description="CBS" evidence="12">
    <location>
        <begin position="770"/>
        <end position="833"/>
    </location>
</feature>
<keyword evidence="5 11" id="KW-1133">Transmembrane helix</keyword>
<feature type="transmembrane region" description="Helical" evidence="11">
    <location>
        <begin position="633"/>
        <end position="656"/>
    </location>
</feature>
<dbReference type="EMBL" id="AMQN01014414">
    <property type="status" value="NOT_ANNOTATED_CDS"/>
    <property type="molecule type" value="Genomic_DNA"/>
</dbReference>
<dbReference type="Gene3D" id="1.10.3080.10">
    <property type="entry name" value="Clc chloride channel"/>
    <property type="match status" value="1"/>
</dbReference>
<dbReference type="PANTHER" id="PTHR11689">
    <property type="entry name" value="CHLORIDE CHANNEL PROTEIN CLC FAMILY MEMBER"/>
    <property type="match status" value="1"/>
</dbReference>
<reference evidence="15" key="1">
    <citation type="submission" date="2012-12" db="EMBL/GenBank/DDBJ databases">
        <authorList>
            <person name="Hellsten U."/>
            <person name="Grimwood J."/>
            <person name="Chapman J.A."/>
            <person name="Shapiro H."/>
            <person name="Aerts A."/>
            <person name="Otillar R.P."/>
            <person name="Terry A.Y."/>
            <person name="Boore J.L."/>
            <person name="Simakov O."/>
            <person name="Marletaz F."/>
            <person name="Cho S.-J."/>
            <person name="Edsinger-Gonzales E."/>
            <person name="Havlak P."/>
            <person name="Kuo D.-H."/>
            <person name="Larsson T."/>
            <person name="Lv J."/>
            <person name="Arendt D."/>
            <person name="Savage R."/>
            <person name="Osoegawa K."/>
            <person name="de Jong P."/>
            <person name="Lindberg D.R."/>
            <person name="Seaver E.C."/>
            <person name="Weisblat D.A."/>
            <person name="Putnam N.H."/>
            <person name="Grigoriev I.V."/>
            <person name="Rokhsar D.S."/>
        </authorList>
    </citation>
    <scope>NUCLEOTIDE SEQUENCE</scope>
    <source>
        <strain evidence="15">I ESC-2004</strain>
    </source>
</reference>
<dbReference type="Pfam" id="PF00654">
    <property type="entry name" value="Voltage_CLC"/>
    <property type="match status" value="1"/>
</dbReference>
<feature type="transmembrane region" description="Helical" evidence="11">
    <location>
        <begin position="708"/>
        <end position="726"/>
    </location>
</feature>
<comment type="similarity">
    <text evidence="11">Belongs to the chloride channel (TC 2.A.49) family.</text>
</comment>
<feature type="transmembrane region" description="Helical" evidence="11">
    <location>
        <begin position="414"/>
        <end position="439"/>
    </location>
</feature>
<dbReference type="CDD" id="cd04591">
    <property type="entry name" value="CBS_pair_voltage-gated_CLC_euk_bac"/>
    <property type="match status" value="1"/>
</dbReference>
<name>R7T9J3_CAPTE</name>
<dbReference type="OrthoDB" id="428525at2759"/>
<evidence type="ECO:0000313" key="15">
    <source>
        <dbReference type="Proteomes" id="UP000014760"/>
    </source>
</evidence>
<organism evidence="13">
    <name type="scientific">Capitella teleta</name>
    <name type="common">Polychaete worm</name>
    <dbReference type="NCBI Taxonomy" id="283909"/>
    <lineage>
        <taxon>Eukaryota</taxon>
        <taxon>Metazoa</taxon>
        <taxon>Spiralia</taxon>
        <taxon>Lophotrochozoa</taxon>
        <taxon>Annelida</taxon>
        <taxon>Polychaeta</taxon>
        <taxon>Sedentaria</taxon>
        <taxon>Scolecida</taxon>
        <taxon>Capitellidae</taxon>
        <taxon>Capitella</taxon>
    </lineage>
</organism>
<feature type="transmembrane region" description="Helical" evidence="11">
    <location>
        <begin position="266"/>
        <end position="288"/>
    </location>
</feature>
<dbReference type="SMART" id="SM00116">
    <property type="entry name" value="CBS"/>
    <property type="match status" value="2"/>
</dbReference>
<evidence type="ECO:0000256" key="6">
    <source>
        <dbReference type="ARBA" id="ARBA00023065"/>
    </source>
</evidence>
<dbReference type="AlphaFoldDB" id="R7T9J3"/>
<keyword evidence="4" id="KW-0677">Repeat</keyword>
<feature type="domain" description="CBS" evidence="12">
    <location>
        <begin position="884"/>
        <end position="941"/>
    </location>
</feature>
<evidence type="ECO:0000313" key="14">
    <source>
        <dbReference type="EnsemblMetazoa" id="CapteP205673"/>
    </source>
</evidence>
<feature type="transmembrane region" description="Helical" evidence="11">
    <location>
        <begin position="379"/>
        <end position="402"/>
    </location>
</feature>
<dbReference type="GO" id="GO:0005254">
    <property type="term" value="F:chloride channel activity"/>
    <property type="evidence" value="ECO:0007669"/>
    <property type="project" value="UniProtKB-UniRule"/>
</dbReference>
<evidence type="ECO:0000256" key="7">
    <source>
        <dbReference type="ARBA" id="ARBA00023122"/>
    </source>
</evidence>
<dbReference type="Gene3D" id="3.10.580.10">
    <property type="entry name" value="CBS-domain"/>
    <property type="match status" value="2"/>
</dbReference>
<keyword evidence="2 11" id="KW-0813">Transport</keyword>
<evidence type="ECO:0000256" key="8">
    <source>
        <dbReference type="ARBA" id="ARBA00023136"/>
    </source>
</evidence>
<feature type="transmembrane region" description="Helical" evidence="11">
    <location>
        <begin position="506"/>
        <end position="525"/>
    </location>
</feature>
<evidence type="ECO:0000259" key="12">
    <source>
        <dbReference type="PROSITE" id="PS51371"/>
    </source>
</evidence>
<dbReference type="InterPro" id="IPR000644">
    <property type="entry name" value="CBS_dom"/>
</dbReference>
<evidence type="ECO:0000256" key="1">
    <source>
        <dbReference type="ARBA" id="ARBA00004141"/>
    </source>
</evidence>